<dbReference type="InterPro" id="IPR036250">
    <property type="entry name" value="AcylCo_DH-like_C"/>
</dbReference>
<comment type="caution">
    <text evidence="10">The sequence shown here is derived from an EMBL/GenBank/DDBJ whole genome shotgun (WGS) entry which is preliminary data.</text>
</comment>
<evidence type="ECO:0000256" key="4">
    <source>
        <dbReference type="ARBA" id="ARBA00022827"/>
    </source>
</evidence>
<dbReference type="Pfam" id="PF02771">
    <property type="entry name" value="Acyl-CoA_dh_N"/>
    <property type="match status" value="1"/>
</dbReference>
<dbReference type="Pfam" id="PF00441">
    <property type="entry name" value="Acyl-CoA_dh_1"/>
    <property type="match status" value="1"/>
</dbReference>
<dbReference type="InterPro" id="IPR006091">
    <property type="entry name" value="Acyl-CoA_Oxase/DH_mid-dom"/>
</dbReference>
<reference evidence="10 11" key="1">
    <citation type="submission" date="2017-03" db="EMBL/GenBank/DDBJ databases">
        <title>Genome sequence of Sphingomonas mucosissima DSM 17494.</title>
        <authorList>
            <person name="Poehlein A."/>
            <person name="Wuebbeler J.H."/>
            <person name="Steinbuechel A."/>
            <person name="Daniel R."/>
        </authorList>
    </citation>
    <scope>NUCLEOTIDE SEQUENCE [LARGE SCALE GENOMIC DNA]</scope>
    <source>
        <strain evidence="10 11">DSM 17494</strain>
    </source>
</reference>
<feature type="domain" description="Acyl-CoA dehydrogenase/oxidase C-terminal" evidence="7">
    <location>
        <begin position="252"/>
        <end position="396"/>
    </location>
</feature>
<proteinExistence type="inferred from homology"/>
<dbReference type="AlphaFoldDB" id="A0A245ZEM9"/>
<feature type="domain" description="Acyl-CoA dehydrogenase/oxidase N-terminal" evidence="9">
    <location>
        <begin position="19"/>
        <end position="135"/>
    </location>
</feature>
<dbReference type="Gene3D" id="2.40.110.10">
    <property type="entry name" value="Butyryl-CoA Dehydrogenase, subunit A, domain 2"/>
    <property type="match status" value="1"/>
</dbReference>
<dbReference type="Gene3D" id="1.20.140.10">
    <property type="entry name" value="Butyryl-CoA Dehydrogenase, subunit A, domain 3"/>
    <property type="match status" value="1"/>
</dbReference>
<dbReference type="EMBL" id="NBBJ01000006">
    <property type="protein sequence ID" value="OWK28206.1"/>
    <property type="molecule type" value="Genomic_DNA"/>
</dbReference>
<dbReference type="Pfam" id="PF02770">
    <property type="entry name" value="Acyl-CoA_dh_M"/>
    <property type="match status" value="1"/>
</dbReference>
<dbReference type="InterPro" id="IPR046373">
    <property type="entry name" value="Acyl-CoA_Oxase/DH_mid-dom_sf"/>
</dbReference>
<keyword evidence="4 6" id="KW-0274">FAD</keyword>
<dbReference type="RefSeq" id="WP_342746451.1">
    <property type="nucleotide sequence ID" value="NZ_NBBJ01000006.1"/>
</dbReference>
<evidence type="ECO:0000313" key="11">
    <source>
        <dbReference type="Proteomes" id="UP000197783"/>
    </source>
</evidence>
<dbReference type="Gene3D" id="1.10.540.10">
    <property type="entry name" value="Acyl-CoA dehydrogenase/oxidase, N-terminal domain"/>
    <property type="match status" value="1"/>
</dbReference>
<evidence type="ECO:0000259" key="7">
    <source>
        <dbReference type="Pfam" id="PF00441"/>
    </source>
</evidence>
<dbReference type="GO" id="GO:0043958">
    <property type="term" value="F:acryloyl-CoA reductase (NADH) activity"/>
    <property type="evidence" value="ECO:0007669"/>
    <property type="project" value="UniProtKB-EC"/>
</dbReference>
<keyword evidence="3 6" id="KW-0285">Flavoprotein</keyword>
<evidence type="ECO:0000313" key="10">
    <source>
        <dbReference type="EMBL" id="OWK28206.1"/>
    </source>
</evidence>
<accession>A0A245ZEM9</accession>
<sequence length="401" mass="44014">MRRPAPKRTVIDMESLNSAEAHAFREEVRQFLSDKLTPELRRGARRGTSVFLHPDIADAWQRILHAQGWAAPDWPVEYGGTGWNEIQRYIWAEEYARAHAPGLSPMGLKMVAPVIMHYGSPEQKATLLPRILSGEDRWCQGYSEPGSGSDLASLKLRAVREPALGEAGGDHYVLNGSKIWTTHAHFANRMFCLVRTSTEGRPQTGITFLLLEMNTPGITVSPIHTLAGEHEFNQVFFDDVRVPVSGRLGEENDGWTVAKHLLTFERGGRYAPGLAASLDMVREAADATGWLAHEGNRERLAREAIAIDALRAIELASLEGGGPSDAVRPSMLKVLGTEASQRIDLLALEIAAEWEGSLDNAPDAIAVAMPKYLNNRAASIYAGSNEIQRDLIARVVVDQAA</sequence>
<keyword evidence="5 6" id="KW-0560">Oxidoreductase</keyword>
<dbReference type="GO" id="GO:0005886">
    <property type="term" value="C:plasma membrane"/>
    <property type="evidence" value="ECO:0007669"/>
    <property type="project" value="TreeGrafter"/>
</dbReference>
<evidence type="ECO:0000256" key="3">
    <source>
        <dbReference type="ARBA" id="ARBA00022630"/>
    </source>
</evidence>
<dbReference type="PANTHER" id="PTHR43292:SF3">
    <property type="entry name" value="ACYL-COA DEHYDROGENASE FADE29"/>
    <property type="match status" value="1"/>
</dbReference>
<dbReference type="SUPFAM" id="SSF56645">
    <property type="entry name" value="Acyl-CoA dehydrogenase NM domain-like"/>
    <property type="match status" value="1"/>
</dbReference>
<comment type="cofactor">
    <cofactor evidence="1 6">
        <name>FAD</name>
        <dbReference type="ChEBI" id="CHEBI:57692"/>
    </cofactor>
</comment>
<protein>
    <submittedName>
        <fullName evidence="10">Acryloyl-CoA reductase (NADH)</fullName>
        <ecNumber evidence="10">1.3.1.95</ecNumber>
    </submittedName>
</protein>
<dbReference type="GO" id="GO:0050660">
    <property type="term" value="F:flavin adenine dinucleotide binding"/>
    <property type="evidence" value="ECO:0007669"/>
    <property type="project" value="InterPro"/>
</dbReference>
<evidence type="ECO:0000256" key="6">
    <source>
        <dbReference type="RuleBase" id="RU362125"/>
    </source>
</evidence>
<evidence type="ECO:0000256" key="5">
    <source>
        <dbReference type="ARBA" id="ARBA00023002"/>
    </source>
</evidence>
<name>A0A245ZEM9_9SPHN</name>
<evidence type="ECO:0000259" key="9">
    <source>
        <dbReference type="Pfam" id="PF02771"/>
    </source>
</evidence>
<dbReference type="Proteomes" id="UP000197783">
    <property type="component" value="Unassembled WGS sequence"/>
</dbReference>
<evidence type="ECO:0000256" key="1">
    <source>
        <dbReference type="ARBA" id="ARBA00001974"/>
    </source>
</evidence>
<dbReference type="SUPFAM" id="SSF47203">
    <property type="entry name" value="Acyl-CoA dehydrogenase C-terminal domain-like"/>
    <property type="match status" value="1"/>
</dbReference>
<dbReference type="InterPro" id="IPR009075">
    <property type="entry name" value="AcylCo_DH/oxidase_C"/>
</dbReference>
<dbReference type="EC" id="1.3.1.95" evidence="10"/>
<evidence type="ECO:0000256" key="2">
    <source>
        <dbReference type="ARBA" id="ARBA00009347"/>
    </source>
</evidence>
<evidence type="ECO:0000259" key="8">
    <source>
        <dbReference type="Pfam" id="PF02770"/>
    </source>
</evidence>
<dbReference type="PANTHER" id="PTHR43292">
    <property type="entry name" value="ACYL-COA DEHYDROGENASE"/>
    <property type="match status" value="1"/>
</dbReference>
<organism evidence="10 11">
    <name type="scientific">Sphingomonas mucosissima</name>
    <dbReference type="NCBI Taxonomy" id="370959"/>
    <lineage>
        <taxon>Bacteria</taxon>
        <taxon>Pseudomonadati</taxon>
        <taxon>Pseudomonadota</taxon>
        <taxon>Alphaproteobacteria</taxon>
        <taxon>Sphingomonadales</taxon>
        <taxon>Sphingomonadaceae</taxon>
        <taxon>Sphingomonas</taxon>
    </lineage>
</organism>
<comment type="similarity">
    <text evidence="2 6">Belongs to the acyl-CoA dehydrogenase family.</text>
</comment>
<gene>
    <name evidence="10" type="primary">acrC_6</name>
    <name evidence="10" type="ORF">SPMU_30620</name>
</gene>
<feature type="domain" description="Acyl-CoA oxidase/dehydrogenase middle" evidence="8">
    <location>
        <begin position="139"/>
        <end position="240"/>
    </location>
</feature>
<dbReference type="InterPro" id="IPR013786">
    <property type="entry name" value="AcylCoA_DH/ox_N"/>
</dbReference>
<keyword evidence="11" id="KW-1185">Reference proteome</keyword>
<dbReference type="InterPro" id="IPR052161">
    <property type="entry name" value="Mycobact_Acyl-CoA_DH"/>
</dbReference>
<dbReference type="InterPro" id="IPR009100">
    <property type="entry name" value="AcylCoA_DH/oxidase_NM_dom_sf"/>
</dbReference>
<dbReference type="InterPro" id="IPR037069">
    <property type="entry name" value="AcylCoA_DH/ox_N_sf"/>
</dbReference>